<comment type="caution">
    <text evidence="1">The sequence shown here is derived from an EMBL/GenBank/DDBJ whole genome shotgun (WGS) entry which is preliminary data.</text>
</comment>
<proteinExistence type="predicted"/>
<dbReference type="EMBL" id="JACHWB010000005">
    <property type="protein sequence ID" value="MBB3020673.1"/>
    <property type="molecule type" value="Genomic_DNA"/>
</dbReference>
<protein>
    <submittedName>
        <fullName evidence="1">CRISPR/Cas system-associated endoribonuclease Cas2</fullName>
    </submittedName>
</protein>
<evidence type="ECO:0000313" key="1">
    <source>
        <dbReference type="EMBL" id="MBB3020673.1"/>
    </source>
</evidence>
<organism evidence="1 2">
    <name type="scientific">Microvirga lupini</name>
    <dbReference type="NCBI Taxonomy" id="420324"/>
    <lineage>
        <taxon>Bacteria</taxon>
        <taxon>Pseudomonadati</taxon>
        <taxon>Pseudomonadota</taxon>
        <taxon>Alphaproteobacteria</taxon>
        <taxon>Hyphomicrobiales</taxon>
        <taxon>Methylobacteriaceae</taxon>
        <taxon>Microvirga</taxon>
    </lineage>
</organism>
<evidence type="ECO:0000313" key="2">
    <source>
        <dbReference type="Proteomes" id="UP000532010"/>
    </source>
</evidence>
<sequence length="92" mass="10415">MGLYLVSYDLREERNYDPLYECLAAWNASRLLKSVWLVKLDASAAAIRDHLNMLIDSDDGTAVIELKHGCQWACHKPEEDGVAWLRANARPA</sequence>
<keyword evidence="2" id="KW-1185">Reference proteome</keyword>
<name>A0A7W4VNZ8_9HYPH</name>
<dbReference type="AlphaFoldDB" id="A0A7W4VNZ8"/>
<dbReference type="Proteomes" id="UP000532010">
    <property type="component" value="Unassembled WGS sequence"/>
</dbReference>
<reference evidence="1 2" key="1">
    <citation type="submission" date="2020-08" db="EMBL/GenBank/DDBJ databases">
        <title>The Agave Microbiome: Exploring the role of microbial communities in plant adaptations to desert environments.</title>
        <authorList>
            <person name="Partida-Martinez L.P."/>
        </authorList>
    </citation>
    <scope>NUCLEOTIDE SEQUENCE [LARGE SCALE GENOMIC DNA]</scope>
    <source>
        <strain evidence="1 2">AT3.9</strain>
    </source>
</reference>
<accession>A0A7W4VNZ8</accession>
<gene>
    <name evidence="1" type="ORF">FHR70_003759</name>
</gene>